<dbReference type="RefSeq" id="WP_373635306.1">
    <property type="nucleotide sequence ID" value="NZ_CP151767.2"/>
</dbReference>
<sequence>MIIKVLRLLGLVFGVLLAVVGCQTIRNSGGGDLPDRSAQTLRVGTYNVHYIIVSRQTGAWSVGDWERRKVPLDQAFKALDADIVGFQEMESFAFGNAPVTNLTLDWLLANNPDHAAAAVGDPAVFPSTQPILYRPARLRLIDQGWFFFSKTPDVIYSRTFNGSFPAFASWAQFRDLKTDQQFRVLNIHTDYASRSNRLQSIALVTDRIRPWMDAGENLFVIGDLNARLGDRSVRMLETAGLTFAPVKGSTYHFNRGLNLFGAIDHIAHAGQVTRVGGPHVLRERFAGEWPTDHYPVVADFVLTEP</sequence>
<organism evidence="2 3">
    <name type="scientific">Yoonia rhodophyticola</name>
    <dbReference type="NCBI Taxonomy" id="3137370"/>
    <lineage>
        <taxon>Bacteria</taxon>
        <taxon>Pseudomonadati</taxon>
        <taxon>Pseudomonadota</taxon>
        <taxon>Alphaproteobacteria</taxon>
        <taxon>Rhodobacterales</taxon>
        <taxon>Paracoccaceae</taxon>
        <taxon>Yoonia</taxon>
    </lineage>
</organism>
<dbReference type="InterPro" id="IPR036691">
    <property type="entry name" value="Endo/exonu/phosph_ase_sf"/>
</dbReference>
<protein>
    <submittedName>
        <fullName evidence="2">Endonuclease/exonuclease/phosphatase family protein</fullName>
    </submittedName>
</protein>
<dbReference type="InterPro" id="IPR005135">
    <property type="entry name" value="Endo/exonuclease/phosphatase"/>
</dbReference>
<accession>A0ABZ3JCP4</accession>
<feature type="domain" description="Endonuclease/exonuclease/phosphatase" evidence="1">
    <location>
        <begin position="45"/>
        <end position="293"/>
    </location>
</feature>
<keyword evidence="3" id="KW-1185">Reference proteome</keyword>
<dbReference type="Pfam" id="PF03372">
    <property type="entry name" value="Exo_endo_phos"/>
    <property type="match status" value="1"/>
</dbReference>
<evidence type="ECO:0000313" key="2">
    <source>
        <dbReference type="EMBL" id="XFU26573.1"/>
    </source>
</evidence>
<gene>
    <name evidence="2" type="ORF">AABB31_23425</name>
</gene>
<reference evidence="3" key="1">
    <citation type="submission" date="2024-04" db="EMBL/GenBank/DDBJ databases">
        <title>Phylogenomic analyses of a clade within the roseobacter group suggest taxonomic reassignments of species of the genera Aestuariivita, Citreicella, Loktanella, Nautella, Pelagibaca, Ruegeria, Thalassobius, Thiobacimonas and Tropicibacter, and the proposal o.</title>
        <authorList>
            <person name="Jeon C.O."/>
        </authorList>
    </citation>
    <scope>NUCLEOTIDE SEQUENCE [LARGE SCALE GENOMIC DNA]</scope>
    <source>
        <strain evidence="3">SS1-5</strain>
    </source>
</reference>
<dbReference type="Gene3D" id="3.60.10.10">
    <property type="entry name" value="Endonuclease/exonuclease/phosphatase"/>
    <property type="match status" value="1"/>
</dbReference>
<reference evidence="2 3" key="2">
    <citation type="submission" date="2024-08" db="EMBL/GenBank/DDBJ databases">
        <title>Phylogenomic analyses of a clade within the roseobacter group suggest taxonomic reassignments of species of the genera Aestuariivita, Citreicella, Loktanella, Nautella, Pelagibaca, Ruegeria, Thalassobius, Thiobacimonas and Tropicibacter, and the proposal o.</title>
        <authorList>
            <person name="Jeon C.O."/>
        </authorList>
    </citation>
    <scope>NUCLEOTIDE SEQUENCE [LARGE SCALE GENOMIC DNA]</scope>
    <source>
        <strain evidence="2 3">SS1-5</strain>
    </source>
</reference>
<proteinExistence type="predicted"/>
<keyword evidence="2" id="KW-0378">Hydrolase</keyword>
<evidence type="ECO:0000313" key="3">
    <source>
        <dbReference type="Proteomes" id="UP001470809"/>
    </source>
</evidence>
<dbReference type="GO" id="GO:0004519">
    <property type="term" value="F:endonuclease activity"/>
    <property type="evidence" value="ECO:0007669"/>
    <property type="project" value="UniProtKB-KW"/>
</dbReference>
<dbReference type="EMBL" id="CP151767">
    <property type="protein sequence ID" value="XFU26573.1"/>
    <property type="molecule type" value="Genomic_DNA"/>
</dbReference>
<dbReference type="SUPFAM" id="SSF56219">
    <property type="entry name" value="DNase I-like"/>
    <property type="match status" value="1"/>
</dbReference>
<keyword evidence="2" id="KW-0540">Nuclease</keyword>
<evidence type="ECO:0000259" key="1">
    <source>
        <dbReference type="Pfam" id="PF03372"/>
    </source>
</evidence>
<dbReference type="Proteomes" id="UP001470809">
    <property type="component" value="Chromosome"/>
</dbReference>
<keyword evidence="2" id="KW-0255">Endonuclease</keyword>
<name>A0ABZ3JCP4_9RHOB</name>
<dbReference type="PROSITE" id="PS51257">
    <property type="entry name" value="PROKAR_LIPOPROTEIN"/>
    <property type="match status" value="1"/>
</dbReference>